<comment type="caution">
    <text evidence="2">The sequence shown here is derived from an EMBL/GenBank/DDBJ whole genome shotgun (WGS) entry which is preliminary data.</text>
</comment>
<feature type="signal peptide" evidence="1">
    <location>
        <begin position="1"/>
        <end position="40"/>
    </location>
</feature>
<dbReference type="EMBL" id="RCTY01000031">
    <property type="protein sequence ID" value="ROU06695.1"/>
    <property type="molecule type" value="Genomic_DNA"/>
</dbReference>
<dbReference type="SUPFAM" id="SSF54427">
    <property type="entry name" value="NTF2-like"/>
    <property type="match status" value="1"/>
</dbReference>
<accession>A0A3N2RGW2</accession>
<sequence length="186" mass="20546">MSTTRHDQERAMSVPHRTVLRTTFVLACAALLGAAGNAAAAGPADGVDAAHASPALAAQNILHRLCARQFEVAQRVDMESFRDYDAETFRAGHDERAVTVFDSGAVRIGIDAVMTALASHFRDREAKWSWTERYRVVDGCRSAYILYETVYEIPRVGYRQRALTGVTYTHDGFKWLAVADQGTKLP</sequence>
<gene>
    <name evidence="2" type="ORF">D9T17_12655</name>
</gene>
<keyword evidence="1" id="KW-0732">Signal</keyword>
<protein>
    <recommendedName>
        <fullName evidence="4">SnoaL-like domain-containing protein</fullName>
    </recommendedName>
</protein>
<evidence type="ECO:0000256" key="1">
    <source>
        <dbReference type="SAM" id="SignalP"/>
    </source>
</evidence>
<proteinExistence type="predicted"/>
<name>A0A3N2RGW2_LYSEN</name>
<evidence type="ECO:0008006" key="4">
    <source>
        <dbReference type="Google" id="ProtNLM"/>
    </source>
</evidence>
<evidence type="ECO:0000313" key="2">
    <source>
        <dbReference type="EMBL" id="ROU06695.1"/>
    </source>
</evidence>
<dbReference type="AlphaFoldDB" id="A0A3N2RGW2"/>
<feature type="chain" id="PRO_5018082837" description="SnoaL-like domain-containing protein" evidence="1">
    <location>
        <begin position="41"/>
        <end position="186"/>
    </location>
</feature>
<organism evidence="2 3">
    <name type="scientific">Lysobacter enzymogenes</name>
    <dbReference type="NCBI Taxonomy" id="69"/>
    <lineage>
        <taxon>Bacteria</taxon>
        <taxon>Pseudomonadati</taxon>
        <taxon>Pseudomonadota</taxon>
        <taxon>Gammaproteobacteria</taxon>
        <taxon>Lysobacterales</taxon>
        <taxon>Lysobacteraceae</taxon>
        <taxon>Lysobacter</taxon>
    </lineage>
</organism>
<reference evidence="2 3" key="1">
    <citation type="submission" date="2018-10" db="EMBL/GenBank/DDBJ databases">
        <title>The genome of Lysobacter enzymogenes OH11.</title>
        <authorList>
            <person name="Liu F."/>
            <person name="Zhao Y."/>
            <person name="Qian G."/>
            <person name="Chen Y."/>
            <person name="Xu H."/>
        </authorList>
    </citation>
    <scope>NUCLEOTIDE SEQUENCE [LARGE SCALE GENOMIC DNA]</scope>
    <source>
        <strain evidence="2 3">OH11</strain>
    </source>
</reference>
<dbReference type="Proteomes" id="UP000275910">
    <property type="component" value="Unassembled WGS sequence"/>
</dbReference>
<evidence type="ECO:0000313" key="3">
    <source>
        <dbReference type="Proteomes" id="UP000275910"/>
    </source>
</evidence>
<dbReference type="InterPro" id="IPR032710">
    <property type="entry name" value="NTF2-like_dom_sf"/>
</dbReference>